<dbReference type="Pfam" id="PF16800">
    <property type="entry name" value="Endopep_inhib"/>
    <property type="match status" value="1"/>
</dbReference>
<dbReference type="EMBL" id="JACSQN010000007">
    <property type="protein sequence ID" value="MBD7984739.1"/>
    <property type="molecule type" value="Genomic_DNA"/>
</dbReference>
<dbReference type="PROSITE" id="PS51257">
    <property type="entry name" value="PROKAR_LIPOPROTEIN"/>
    <property type="match status" value="1"/>
</dbReference>
<comment type="caution">
    <text evidence="2">The sequence shown here is derived from an EMBL/GenBank/DDBJ whole genome shotgun (WGS) entry which is preliminary data.</text>
</comment>
<evidence type="ECO:0008006" key="4">
    <source>
        <dbReference type="Google" id="ProtNLM"/>
    </source>
</evidence>
<dbReference type="Gene3D" id="3.10.450.420">
    <property type="match status" value="1"/>
</dbReference>
<dbReference type="InterPro" id="IPR053749">
    <property type="entry name" value="TA_system-associated_sf"/>
</dbReference>
<proteinExistence type="predicted"/>
<protein>
    <recommendedName>
        <fullName evidence="4">Lipoprotein</fullName>
    </recommendedName>
</protein>
<feature type="signal peptide" evidence="1">
    <location>
        <begin position="1"/>
        <end position="25"/>
    </location>
</feature>
<name>A0ABR8UAH1_9BACL</name>
<accession>A0ABR8UAH1</accession>
<organism evidence="2 3">
    <name type="scientific">Sporosarcina quadrami</name>
    <dbReference type="NCBI Taxonomy" id="2762234"/>
    <lineage>
        <taxon>Bacteria</taxon>
        <taxon>Bacillati</taxon>
        <taxon>Bacillota</taxon>
        <taxon>Bacilli</taxon>
        <taxon>Bacillales</taxon>
        <taxon>Caryophanaceae</taxon>
        <taxon>Sporosarcina</taxon>
    </lineage>
</organism>
<reference evidence="2 3" key="1">
    <citation type="submission" date="2020-08" db="EMBL/GenBank/DDBJ databases">
        <title>A Genomic Blueprint of the Chicken Gut Microbiome.</title>
        <authorList>
            <person name="Gilroy R."/>
            <person name="Ravi A."/>
            <person name="Getino M."/>
            <person name="Pursley I."/>
            <person name="Horton D.L."/>
            <person name="Alikhan N.-F."/>
            <person name="Baker D."/>
            <person name="Gharbi K."/>
            <person name="Hall N."/>
            <person name="Watson M."/>
            <person name="Adriaenssens E.M."/>
            <person name="Foster-Nyarko E."/>
            <person name="Jarju S."/>
            <person name="Secka A."/>
            <person name="Antonio M."/>
            <person name="Oren A."/>
            <person name="Chaudhuri R."/>
            <person name="La Ragione R.M."/>
            <person name="Hildebrand F."/>
            <person name="Pallen M.J."/>
        </authorList>
    </citation>
    <scope>NUCLEOTIDE SEQUENCE [LARGE SCALE GENOMIC DNA]</scope>
    <source>
        <strain evidence="2 3">Sa2YVA2</strain>
    </source>
</reference>
<feature type="chain" id="PRO_5045203777" description="Lipoprotein" evidence="1">
    <location>
        <begin position="26"/>
        <end position="176"/>
    </location>
</feature>
<sequence length="176" mass="20121">MRRKLAIGWLLSILLLLTACSSPPAGYVALSPKNAVELASAWAETSNVIMAGGLYKEGEYVSFTHKGMEYRYMAAHLDSKKKLKTEMQKFITKKKAKRFMKEHGILKHKGKLAQPEVEISSQLQWEMATAKELKVKNDYMVFEITVPIGDTRTAEKITVKYIYLKKTGWRIDKFNE</sequence>
<evidence type="ECO:0000313" key="2">
    <source>
        <dbReference type="EMBL" id="MBD7984739.1"/>
    </source>
</evidence>
<evidence type="ECO:0000313" key="3">
    <source>
        <dbReference type="Proteomes" id="UP000626786"/>
    </source>
</evidence>
<dbReference type="Proteomes" id="UP000626786">
    <property type="component" value="Unassembled WGS sequence"/>
</dbReference>
<evidence type="ECO:0000256" key="1">
    <source>
        <dbReference type="SAM" id="SignalP"/>
    </source>
</evidence>
<keyword evidence="1" id="KW-0732">Signal</keyword>
<gene>
    <name evidence="2" type="ORF">H9649_09110</name>
</gene>
<dbReference type="InterPro" id="IPR031841">
    <property type="entry name" value="Endopep_inhib"/>
</dbReference>
<dbReference type="RefSeq" id="WP_191694438.1">
    <property type="nucleotide sequence ID" value="NZ_JACSQN010000007.1"/>
</dbReference>
<keyword evidence="3" id="KW-1185">Reference proteome</keyword>